<name>A0A1X1EJP7_PANCY</name>
<evidence type="ECO:0000256" key="3">
    <source>
        <dbReference type="ARBA" id="ARBA00022475"/>
    </source>
</evidence>
<dbReference type="STRING" id="55209.HA50_20945"/>
<evidence type="ECO:0000256" key="5">
    <source>
        <dbReference type="ARBA" id="ARBA00022989"/>
    </source>
</evidence>
<keyword evidence="5 7" id="KW-1133">Transmembrane helix</keyword>
<evidence type="ECO:0000256" key="7">
    <source>
        <dbReference type="SAM" id="Phobius"/>
    </source>
</evidence>
<evidence type="ECO:0000256" key="6">
    <source>
        <dbReference type="ARBA" id="ARBA00023136"/>
    </source>
</evidence>
<geneLocation type="plasmid" evidence="9">
    <name>pNE1B</name>
</geneLocation>
<keyword evidence="4 7" id="KW-0812">Transmembrane</keyword>
<comment type="similarity">
    <text evidence="2">Belongs to the DoxX family.</text>
</comment>
<accession>A0A1X1EJP7</accession>
<sequence length="137" mass="15263">MRYISLDNYRDTIILIARVALMVLFIIFGWQKLTAFSYTAGYMQSLGLPLPSVAAAVAVIAEFGFGVLIALGFFTRPLALLMAVYTLVTSFIGHPYWHMTGMDQYANMINFYKNISIIGGLLLLALIGPGRFSLDRR</sequence>
<dbReference type="GO" id="GO:0005886">
    <property type="term" value="C:plasma membrane"/>
    <property type="evidence" value="ECO:0007669"/>
    <property type="project" value="UniProtKB-SubCell"/>
</dbReference>
<proteinExistence type="inferred from homology"/>
<reference evidence="8 10" key="1">
    <citation type="journal article" date="2017" name="Antonie Van Leeuwenhoek">
        <title>Phylogenomic resolution of the bacterial genus Pantoea and its relationship with Erwinia and Tatumella.</title>
        <authorList>
            <person name="Palmer M."/>
            <person name="Steenkamp E.T."/>
            <person name="Coetzee M.P."/>
            <person name="Chan W.Y."/>
            <person name="van Zyl E."/>
            <person name="De Maayer P."/>
            <person name="Coutinho T.A."/>
            <person name="Blom J."/>
            <person name="Smits T.H."/>
            <person name="Duffy B."/>
            <person name="Venter S.N."/>
        </authorList>
    </citation>
    <scope>NUCLEOTIDE SEQUENCE [LARGE SCALE GENOMIC DNA]</scope>
    <source>
        <strain evidence="8 10">LMG 2657</strain>
    </source>
</reference>
<protein>
    <submittedName>
        <fullName evidence="9">DoxX family protein</fullName>
    </submittedName>
</protein>
<dbReference type="OrthoDB" id="9792760at2"/>
<keyword evidence="10" id="KW-1185">Reference proteome</keyword>
<evidence type="ECO:0000313" key="9">
    <source>
        <dbReference type="EMBL" id="QGY32279.1"/>
    </source>
</evidence>
<evidence type="ECO:0000313" key="8">
    <source>
        <dbReference type="EMBL" id="ORM89126.1"/>
    </source>
</evidence>
<dbReference type="RefSeq" id="WP_084878731.1">
    <property type="nucleotide sequence ID" value="NZ_CP024770.1"/>
</dbReference>
<dbReference type="PANTHER" id="PTHR33452:SF1">
    <property type="entry name" value="INNER MEMBRANE PROTEIN YPHA-RELATED"/>
    <property type="match status" value="1"/>
</dbReference>
<dbReference type="InterPro" id="IPR032808">
    <property type="entry name" value="DoxX"/>
</dbReference>
<dbReference type="Proteomes" id="UP000502005">
    <property type="component" value="Plasmid pNE1B"/>
</dbReference>
<reference evidence="9 11" key="2">
    <citation type="submission" date="2017-11" db="EMBL/GenBank/DDBJ databases">
        <title>Genome sequence of Pantoea cypripedii NE1.</title>
        <authorList>
            <person name="Nascimento F.X."/>
        </authorList>
    </citation>
    <scope>NUCLEOTIDE SEQUENCE [LARGE SCALE GENOMIC DNA]</scope>
    <source>
        <strain evidence="9 11">NE1</strain>
        <plasmid evidence="9">pNE1B</plasmid>
        <plasmid evidence="11">pne1b</plasmid>
    </source>
</reference>
<evidence type="ECO:0000313" key="10">
    <source>
        <dbReference type="Proteomes" id="UP000193749"/>
    </source>
</evidence>
<evidence type="ECO:0000313" key="11">
    <source>
        <dbReference type="Proteomes" id="UP000502005"/>
    </source>
</evidence>
<evidence type="ECO:0000256" key="2">
    <source>
        <dbReference type="ARBA" id="ARBA00006679"/>
    </source>
</evidence>
<feature type="transmembrane region" description="Helical" evidence="7">
    <location>
        <begin position="12"/>
        <end position="30"/>
    </location>
</feature>
<feature type="transmembrane region" description="Helical" evidence="7">
    <location>
        <begin position="109"/>
        <end position="127"/>
    </location>
</feature>
<keyword evidence="6 7" id="KW-0472">Membrane</keyword>
<dbReference type="EMBL" id="MLJI01000002">
    <property type="protein sequence ID" value="ORM89126.1"/>
    <property type="molecule type" value="Genomic_DNA"/>
</dbReference>
<evidence type="ECO:0000256" key="4">
    <source>
        <dbReference type="ARBA" id="ARBA00022692"/>
    </source>
</evidence>
<keyword evidence="9" id="KW-0614">Plasmid</keyword>
<feature type="transmembrane region" description="Helical" evidence="7">
    <location>
        <begin position="50"/>
        <end position="71"/>
    </location>
</feature>
<organism evidence="8 10">
    <name type="scientific">Pantoea cypripedii</name>
    <name type="common">Pectobacterium cypripedii</name>
    <name type="synonym">Erwinia cypripedii</name>
    <dbReference type="NCBI Taxonomy" id="55209"/>
    <lineage>
        <taxon>Bacteria</taxon>
        <taxon>Pseudomonadati</taxon>
        <taxon>Pseudomonadota</taxon>
        <taxon>Gammaproteobacteria</taxon>
        <taxon>Enterobacterales</taxon>
        <taxon>Erwiniaceae</taxon>
        <taxon>Pantoea</taxon>
    </lineage>
</organism>
<dbReference type="InterPro" id="IPR051907">
    <property type="entry name" value="DoxX-like_oxidoreductase"/>
</dbReference>
<keyword evidence="3" id="KW-1003">Cell membrane</keyword>
<dbReference type="EMBL" id="CP024770">
    <property type="protein sequence ID" value="QGY32279.1"/>
    <property type="molecule type" value="Genomic_DNA"/>
</dbReference>
<dbReference type="AlphaFoldDB" id="A0A1X1EJP7"/>
<gene>
    <name evidence="9" type="ORF">CUN67_25135</name>
    <name evidence="8" type="ORF">HA50_20945</name>
</gene>
<evidence type="ECO:0000256" key="1">
    <source>
        <dbReference type="ARBA" id="ARBA00004651"/>
    </source>
</evidence>
<comment type="subcellular location">
    <subcellularLocation>
        <location evidence="1">Cell membrane</location>
        <topology evidence="1">Multi-pass membrane protein</topology>
    </subcellularLocation>
</comment>
<feature type="transmembrane region" description="Helical" evidence="7">
    <location>
        <begin position="78"/>
        <end position="97"/>
    </location>
</feature>
<dbReference type="Pfam" id="PF07681">
    <property type="entry name" value="DoxX"/>
    <property type="match status" value="1"/>
</dbReference>
<dbReference type="Proteomes" id="UP000193749">
    <property type="component" value="Unassembled WGS sequence"/>
</dbReference>
<geneLocation type="plasmid" evidence="11">
    <name>pne1b</name>
</geneLocation>
<dbReference type="PANTHER" id="PTHR33452">
    <property type="entry name" value="OXIDOREDUCTASE CATD-RELATED"/>
    <property type="match status" value="1"/>
</dbReference>